<dbReference type="InterPro" id="IPR009091">
    <property type="entry name" value="RCC1/BLIP-II"/>
</dbReference>
<accession>A0A540WM56</accession>
<dbReference type="Pfam" id="PF25390">
    <property type="entry name" value="WD40_RLD"/>
    <property type="match status" value="1"/>
</dbReference>
<keyword evidence="5" id="KW-1185">Reference proteome</keyword>
<keyword evidence="1" id="KW-0677">Repeat</keyword>
<proteinExistence type="predicted"/>
<dbReference type="InterPro" id="IPR000408">
    <property type="entry name" value="Reg_chr_condens"/>
</dbReference>
<dbReference type="PROSITE" id="PS50012">
    <property type="entry name" value="RCC1_3"/>
    <property type="match status" value="7"/>
</dbReference>
<dbReference type="EMBL" id="VIFM01000279">
    <property type="protein sequence ID" value="TQF10120.1"/>
    <property type="molecule type" value="Genomic_DNA"/>
</dbReference>
<organism evidence="4 5">
    <name type="scientific">Myxococcus llanfairpwllgwyngyllgogerychwyrndrobwllllantysiliogogogochensis</name>
    <dbReference type="NCBI Taxonomy" id="2590453"/>
    <lineage>
        <taxon>Bacteria</taxon>
        <taxon>Pseudomonadati</taxon>
        <taxon>Myxococcota</taxon>
        <taxon>Myxococcia</taxon>
        <taxon>Myxococcales</taxon>
        <taxon>Cystobacterineae</taxon>
        <taxon>Myxococcaceae</taxon>
        <taxon>Myxococcus</taxon>
    </lineage>
</organism>
<evidence type="ECO:0000313" key="5">
    <source>
        <dbReference type="Proteomes" id="UP000315369"/>
    </source>
</evidence>
<dbReference type="OrthoDB" id="9758365at2"/>
<gene>
    <name evidence="4" type="ORF">FJV41_41115</name>
</gene>
<dbReference type="Pfam" id="PF17892">
    <property type="entry name" value="Cadherin_5"/>
    <property type="match status" value="1"/>
</dbReference>
<evidence type="ECO:0000259" key="2">
    <source>
        <dbReference type="Pfam" id="PF17892"/>
    </source>
</evidence>
<reference evidence="4 5" key="1">
    <citation type="submission" date="2019-06" db="EMBL/GenBank/DDBJ databases">
        <authorList>
            <person name="Livingstone P."/>
            <person name="Whitworth D."/>
        </authorList>
    </citation>
    <scope>NUCLEOTIDE SEQUENCE [LARGE SCALE GENOMIC DNA]</scope>
    <source>
        <strain evidence="4 5">AM401</strain>
    </source>
</reference>
<feature type="domain" description="Cadherin-like" evidence="2">
    <location>
        <begin position="51"/>
        <end position="142"/>
    </location>
</feature>
<protein>
    <submittedName>
        <fullName evidence="4">Tandem-95 repeat protein</fullName>
    </submittedName>
</protein>
<dbReference type="PANTHER" id="PTHR22870">
    <property type="entry name" value="REGULATOR OF CHROMOSOME CONDENSATION"/>
    <property type="match status" value="1"/>
</dbReference>
<dbReference type="InterPro" id="IPR051210">
    <property type="entry name" value="Ub_ligase/GEF_domain"/>
</dbReference>
<dbReference type="PANTHER" id="PTHR22870:SF360">
    <property type="entry name" value="ULTRAVIOLET-B RECEPTOR UVR8"/>
    <property type="match status" value="1"/>
</dbReference>
<dbReference type="PRINTS" id="PR00633">
    <property type="entry name" value="RCCNDNSATION"/>
</dbReference>
<evidence type="ECO:0000313" key="4">
    <source>
        <dbReference type="EMBL" id="TQF10120.1"/>
    </source>
</evidence>
<dbReference type="SUPFAM" id="SSF50985">
    <property type="entry name" value="RCC1/BLIP-II"/>
    <property type="match status" value="1"/>
</dbReference>
<dbReference type="Gene3D" id="2.60.40.2810">
    <property type="match status" value="1"/>
</dbReference>
<dbReference type="InterPro" id="IPR041690">
    <property type="entry name" value="Cadherin_5"/>
</dbReference>
<dbReference type="NCBIfam" id="NF012211">
    <property type="entry name" value="tand_rpt_95"/>
    <property type="match status" value="2"/>
</dbReference>
<dbReference type="Pfam" id="PF13540">
    <property type="entry name" value="RCC1_2"/>
    <property type="match status" value="2"/>
</dbReference>
<sequence length="655" mass="66722">MSRSSTRWLSRFACPPGFFPDIRCAILLGSWVLAACGGGGGEKPPPTPPANKAPVAVADRVRTDEDTAVVIPATTLVANDTDADGDSLAVTVVGNATQGTVTLAGGNVAFTPEANFFGTATFGYTVSDGTNTSTSTVTVTVQSVNDAPVASADSAVTRMNGGLTLSVAKLLANDSDVEGDGLTVSQVANADHGTVELVGDEVKFTPTPGFAGAASFEYQVSDIHGTTATGSVAVRVRDDVPNSVVAGPLHTCAVFQDGRVKCWGFNEYGQLGLEDAANRGDGPGEMGDLLPFVRLGAGQKVTSLHLGAYYTCALLESGAVKCWGRNIAGMLGLGDTQSRGAVPGGMDEALPPVDLGTGRTAKALAANGSDYTCAILDDDTVKCWGDSDRAQLGLGDVRNRGDGPGEMGDALPPVDLGAGRTAKALAAGSGHTCALLDDDTVKCWGYNVFGQLGLGDTEDRGDDPDEMGDALPRVELGAGRTARAIAAGGYSTCALLDDGSVKCWGYNEYGQLGLGDTEPRGDGPGEMAAALPPVNLGTGRTAKALSLGAFYTCALLDDGSVKCWGSNESGRLGLGDSKNRGQLPAQMGDALPPVNLGTGRTATSLTTGTHTCVTLDDGDVKCWGDNDYGQLGLGDTKTRGESPGEMGAALQAVGF</sequence>
<dbReference type="InterPro" id="IPR058923">
    <property type="entry name" value="RCC1-like_dom"/>
</dbReference>
<dbReference type="Proteomes" id="UP000315369">
    <property type="component" value="Unassembled WGS sequence"/>
</dbReference>
<comment type="caution">
    <text evidence="4">The sequence shown here is derived from an EMBL/GenBank/DDBJ whole genome shotgun (WGS) entry which is preliminary data.</text>
</comment>
<evidence type="ECO:0000256" key="1">
    <source>
        <dbReference type="ARBA" id="ARBA00022737"/>
    </source>
</evidence>
<dbReference type="Gene3D" id="2.130.10.30">
    <property type="entry name" value="Regulator of chromosome condensation 1/beta-lactamase-inhibitor protein II"/>
    <property type="match status" value="3"/>
</dbReference>
<feature type="domain" description="RCC1-like" evidence="3">
    <location>
        <begin position="366"/>
        <end position="645"/>
    </location>
</feature>
<evidence type="ECO:0000259" key="3">
    <source>
        <dbReference type="Pfam" id="PF25390"/>
    </source>
</evidence>
<dbReference type="RefSeq" id="WP_141648089.1">
    <property type="nucleotide sequence ID" value="NZ_VIFM01000279.1"/>
</dbReference>
<name>A0A540WM56_9BACT</name>
<dbReference type="AlphaFoldDB" id="A0A540WM56"/>
<dbReference type="Pfam" id="PF17963">
    <property type="entry name" value="Big_9"/>
    <property type="match status" value="1"/>
</dbReference>